<keyword evidence="8" id="KW-0645">Protease</keyword>
<gene>
    <name evidence="22" type="ORF">A3F84_21130</name>
</gene>
<keyword evidence="11" id="KW-0378">Hydrolase</keyword>
<dbReference type="GO" id="GO:0005576">
    <property type="term" value="C:extracellular region"/>
    <property type="evidence" value="ECO:0007669"/>
    <property type="project" value="UniProtKB-SubCell"/>
</dbReference>
<proteinExistence type="predicted"/>
<reference evidence="22 23" key="1">
    <citation type="journal article" date="2016" name="Nat. Commun.">
        <title>Thousands of microbial genomes shed light on interconnected biogeochemical processes in an aquifer system.</title>
        <authorList>
            <person name="Anantharaman K."/>
            <person name="Brown C.T."/>
            <person name="Hug L.A."/>
            <person name="Sharon I."/>
            <person name="Castelle C.J."/>
            <person name="Probst A.J."/>
            <person name="Thomas B.C."/>
            <person name="Singh A."/>
            <person name="Wilkins M.J."/>
            <person name="Karaoz U."/>
            <person name="Brodie E.L."/>
            <person name="Williams K.H."/>
            <person name="Hubbard S.S."/>
            <person name="Banfield J.F."/>
        </authorList>
    </citation>
    <scope>NUCLEOTIDE SEQUENCE [LARGE SCALE GENOMIC DNA]</scope>
    <source>
        <strain evidence="23">RIFCSPLOWO2_12_FULL_64_10</strain>
    </source>
</reference>
<keyword evidence="16" id="KW-0865">Zymogen</keyword>
<evidence type="ECO:0000256" key="20">
    <source>
        <dbReference type="ARBA" id="ARBA00033328"/>
    </source>
</evidence>
<dbReference type="Gene3D" id="3.40.630.10">
    <property type="entry name" value="Zn peptidases"/>
    <property type="match status" value="1"/>
</dbReference>
<evidence type="ECO:0000313" key="23">
    <source>
        <dbReference type="Proteomes" id="UP000178606"/>
    </source>
</evidence>
<evidence type="ECO:0000256" key="8">
    <source>
        <dbReference type="ARBA" id="ARBA00022670"/>
    </source>
</evidence>
<evidence type="ECO:0000256" key="7">
    <source>
        <dbReference type="ARBA" id="ARBA00022645"/>
    </source>
</evidence>
<feature type="domain" description="Peptidase M28" evidence="21">
    <location>
        <begin position="227"/>
        <end position="436"/>
    </location>
</feature>
<keyword evidence="15" id="KW-0482">Metalloprotease</keyword>
<evidence type="ECO:0000256" key="13">
    <source>
        <dbReference type="ARBA" id="ARBA00022833"/>
    </source>
</evidence>
<comment type="subcellular location">
    <subcellularLocation>
        <location evidence="1">Endoplasmic reticulum</location>
    </subcellularLocation>
    <subcellularLocation>
        <location evidence="3">Golgi apparatus</location>
    </subcellularLocation>
    <subcellularLocation>
        <location evidence="2">Lysosome</location>
    </subcellularLocation>
    <subcellularLocation>
        <location evidence="4">Secreted</location>
    </subcellularLocation>
</comment>
<sequence length="481" mass="52780">MQIGWQDVDRWLMGEAWVGSRLQEHLVALCEEIGPRWSGSEGERRAVAYLLAEWTKAGLSDPHDEAFEFDTWEPGRAIARVVGEEDWAIDALPTLWCPPADLAAPLVDVGYGMPHELGPLRDRLPGCIALIQGGFEPFSPPRPFPMRLRDLAEAGVRAAVTPSGKGGRLLNFIPTTDWRDLEGCREAPMPVVQTSSEDGARLARRAGQGRRLFLEVESAFRRGASANTVADLAGDVWPGEHLIIGAHHDTVPGCPGGLDNGSGVVVLLEVARLLSLLKRERGVGPGRTVRFVTFGAEEQFLQGAFAYVSRHFGFEKERISHRSTRKGAETSVSPEAWPRLMLNLDTLAAGPMKGMALQFPELRAFVQGQLDTMRQGLRCHVIAQMDATGDQFPFALAGIPSGMLWRWRFVGAHPDVGFGHSPADTLDKVRVRELKEYVGLLSGLALRLSHAPPEAWPEDRLDTGEIVARVKAEVGTVFRTM</sequence>
<dbReference type="GO" id="GO:0070573">
    <property type="term" value="F:metallodipeptidase activity"/>
    <property type="evidence" value="ECO:0007669"/>
    <property type="project" value="InterPro"/>
</dbReference>
<evidence type="ECO:0000256" key="10">
    <source>
        <dbReference type="ARBA" id="ARBA00022729"/>
    </source>
</evidence>
<dbReference type="PANTHER" id="PTHR12053:SF3">
    <property type="entry name" value="CARBOXYPEPTIDASE Q"/>
    <property type="match status" value="1"/>
</dbReference>
<dbReference type="PANTHER" id="PTHR12053">
    <property type="entry name" value="PROTEASE FAMILY M28 PLASMA GLUTAMATE CARBOXYPEPTIDASE-RELATED"/>
    <property type="match status" value="1"/>
</dbReference>
<evidence type="ECO:0000256" key="3">
    <source>
        <dbReference type="ARBA" id="ARBA00004555"/>
    </source>
</evidence>
<accession>A0A1F6CBM7</accession>
<dbReference type="InterPro" id="IPR007484">
    <property type="entry name" value="Peptidase_M28"/>
</dbReference>
<keyword evidence="10" id="KW-0732">Signal</keyword>
<comment type="subunit">
    <text evidence="19">Homodimer. The monomeric form is inactive while the homodimer is active.</text>
</comment>
<keyword evidence="9" id="KW-0479">Metal-binding</keyword>
<organism evidence="22 23">
    <name type="scientific">Handelsmanbacteria sp. (strain RIFCSPLOWO2_12_FULL_64_10)</name>
    <dbReference type="NCBI Taxonomy" id="1817868"/>
    <lineage>
        <taxon>Bacteria</taxon>
        <taxon>Candidatus Handelsmaniibacteriota</taxon>
    </lineage>
</organism>
<evidence type="ECO:0000256" key="12">
    <source>
        <dbReference type="ARBA" id="ARBA00022824"/>
    </source>
</evidence>
<evidence type="ECO:0000256" key="2">
    <source>
        <dbReference type="ARBA" id="ARBA00004371"/>
    </source>
</evidence>
<evidence type="ECO:0000256" key="5">
    <source>
        <dbReference type="ARBA" id="ARBA00014116"/>
    </source>
</evidence>
<evidence type="ECO:0000256" key="11">
    <source>
        <dbReference type="ARBA" id="ARBA00022801"/>
    </source>
</evidence>
<evidence type="ECO:0000256" key="19">
    <source>
        <dbReference type="ARBA" id="ARBA00025833"/>
    </source>
</evidence>
<evidence type="ECO:0000256" key="1">
    <source>
        <dbReference type="ARBA" id="ARBA00004240"/>
    </source>
</evidence>
<evidence type="ECO:0000256" key="18">
    <source>
        <dbReference type="ARBA" id="ARBA00023228"/>
    </source>
</evidence>
<comment type="caution">
    <text evidence="22">The sequence shown here is derived from an EMBL/GenBank/DDBJ whole genome shotgun (WGS) entry which is preliminary data.</text>
</comment>
<keyword evidence="13" id="KW-0862">Zinc</keyword>
<dbReference type="InterPro" id="IPR039866">
    <property type="entry name" value="CPQ"/>
</dbReference>
<dbReference type="AlphaFoldDB" id="A0A1F6CBM7"/>
<evidence type="ECO:0000256" key="15">
    <source>
        <dbReference type="ARBA" id="ARBA00023049"/>
    </source>
</evidence>
<evidence type="ECO:0000256" key="14">
    <source>
        <dbReference type="ARBA" id="ARBA00023034"/>
    </source>
</evidence>
<dbReference type="Pfam" id="PF04389">
    <property type="entry name" value="Peptidase_M28"/>
    <property type="match status" value="1"/>
</dbReference>
<keyword evidence="12" id="KW-0256">Endoplasmic reticulum</keyword>
<evidence type="ECO:0000256" key="16">
    <source>
        <dbReference type="ARBA" id="ARBA00023145"/>
    </source>
</evidence>
<dbReference type="GO" id="GO:0006508">
    <property type="term" value="P:proteolysis"/>
    <property type="evidence" value="ECO:0007669"/>
    <property type="project" value="UniProtKB-KW"/>
</dbReference>
<dbReference type="EMBL" id="MFKF01000300">
    <property type="protein sequence ID" value="OGG46576.1"/>
    <property type="molecule type" value="Genomic_DNA"/>
</dbReference>
<evidence type="ECO:0000256" key="6">
    <source>
        <dbReference type="ARBA" id="ARBA00022525"/>
    </source>
</evidence>
<dbReference type="Proteomes" id="UP000178606">
    <property type="component" value="Unassembled WGS sequence"/>
</dbReference>
<keyword evidence="6" id="KW-0964">Secreted</keyword>
<evidence type="ECO:0000256" key="9">
    <source>
        <dbReference type="ARBA" id="ARBA00022723"/>
    </source>
</evidence>
<evidence type="ECO:0000313" key="22">
    <source>
        <dbReference type="EMBL" id="OGG46576.1"/>
    </source>
</evidence>
<evidence type="ECO:0000256" key="17">
    <source>
        <dbReference type="ARBA" id="ARBA00023180"/>
    </source>
</evidence>
<keyword evidence="17" id="KW-0325">Glycoprotein</keyword>
<dbReference type="GO" id="GO:0005764">
    <property type="term" value="C:lysosome"/>
    <property type="evidence" value="ECO:0007669"/>
    <property type="project" value="UniProtKB-SubCell"/>
</dbReference>
<keyword evidence="14" id="KW-0333">Golgi apparatus</keyword>
<dbReference type="GO" id="GO:0046872">
    <property type="term" value="F:metal ion binding"/>
    <property type="evidence" value="ECO:0007669"/>
    <property type="project" value="UniProtKB-KW"/>
</dbReference>
<protein>
    <recommendedName>
        <fullName evidence="5">Carboxypeptidase Q</fullName>
    </recommendedName>
    <alternativeName>
        <fullName evidence="20">Plasma glutamate carboxypeptidase</fullName>
    </alternativeName>
</protein>
<dbReference type="Gene3D" id="3.50.30.30">
    <property type="match status" value="1"/>
</dbReference>
<dbReference type="GO" id="GO:0004180">
    <property type="term" value="F:carboxypeptidase activity"/>
    <property type="evidence" value="ECO:0007669"/>
    <property type="project" value="UniProtKB-KW"/>
</dbReference>
<name>A0A1F6CBM7_HANXR</name>
<evidence type="ECO:0000259" key="21">
    <source>
        <dbReference type="Pfam" id="PF04389"/>
    </source>
</evidence>
<keyword evidence="18" id="KW-0458">Lysosome</keyword>
<evidence type="ECO:0000256" key="4">
    <source>
        <dbReference type="ARBA" id="ARBA00004613"/>
    </source>
</evidence>
<keyword evidence="7" id="KW-0121">Carboxypeptidase</keyword>
<dbReference type="SUPFAM" id="SSF53187">
    <property type="entry name" value="Zn-dependent exopeptidases"/>
    <property type="match status" value="1"/>
</dbReference>